<reference evidence="2" key="2">
    <citation type="submission" date="2015-01" db="EMBL/GenBank/DDBJ databases">
        <title>Evolutionary Origins and Diversification of the Mycorrhizal Mutualists.</title>
        <authorList>
            <consortium name="DOE Joint Genome Institute"/>
            <consortium name="Mycorrhizal Genomics Consortium"/>
            <person name="Kohler A."/>
            <person name="Kuo A."/>
            <person name="Nagy L.G."/>
            <person name="Floudas D."/>
            <person name="Copeland A."/>
            <person name="Barry K.W."/>
            <person name="Cichocki N."/>
            <person name="Veneault-Fourrey C."/>
            <person name="LaButti K."/>
            <person name="Lindquist E.A."/>
            <person name="Lipzen A."/>
            <person name="Lundell T."/>
            <person name="Morin E."/>
            <person name="Murat C."/>
            <person name="Riley R."/>
            <person name="Ohm R."/>
            <person name="Sun H."/>
            <person name="Tunlid A."/>
            <person name="Henrissat B."/>
            <person name="Grigoriev I.V."/>
            <person name="Hibbett D.S."/>
            <person name="Martin F."/>
        </authorList>
    </citation>
    <scope>NUCLEOTIDE SEQUENCE [LARGE SCALE GENOMIC DNA]</scope>
    <source>
        <strain evidence="2">MAFF 305830</strain>
    </source>
</reference>
<keyword evidence="2" id="KW-1185">Reference proteome</keyword>
<dbReference type="AlphaFoldDB" id="A0A0C3ATR8"/>
<reference evidence="1 2" key="1">
    <citation type="submission" date="2014-04" db="EMBL/GenBank/DDBJ databases">
        <authorList>
            <consortium name="DOE Joint Genome Institute"/>
            <person name="Kuo A."/>
            <person name="Zuccaro A."/>
            <person name="Kohler A."/>
            <person name="Nagy L.G."/>
            <person name="Floudas D."/>
            <person name="Copeland A."/>
            <person name="Barry K.W."/>
            <person name="Cichocki N."/>
            <person name="Veneault-Fourrey C."/>
            <person name="LaButti K."/>
            <person name="Lindquist E.A."/>
            <person name="Lipzen A."/>
            <person name="Lundell T."/>
            <person name="Morin E."/>
            <person name="Murat C."/>
            <person name="Sun H."/>
            <person name="Tunlid A."/>
            <person name="Henrissat B."/>
            <person name="Grigoriev I.V."/>
            <person name="Hibbett D.S."/>
            <person name="Martin F."/>
            <person name="Nordberg H.P."/>
            <person name="Cantor M.N."/>
            <person name="Hua S.X."/>
        </authorList>
    </citation>
    <scope>NUCLEOTIDE SEQUENCE [LARGE SCALE GENOMIC DNA]</scope>
    <source>
        <strain evidence="1 2">MAFF 305830</strain>
    </source>
</reference>
<dbReference type="EMBL" id="KN824337">
    <property type="protein sequence ID" value="KIM23409.1"/>
    <property type="molecule type" value="Genomic_DNA"/>
</dbReference>
<sequence length="62" mass="7156">METLYMSPEQRQLKHWQGANSIHPGRRLCIWPLSSHIILQKVNVTEVLAGKQYHPAWSEGCT</sequence>
<gene>
    <name evidence="1" type="ORF">M408DRAFT_27866</name>
</gene>
<evidence type="ECO:0000313" key="1">
    <source>
        <dbReference type="EMBL" id="KIM23409.1"/>
    </source>
</evidence>
<dbReference type="Proteomes" id="UP000054097">
    <property type="component" value="Unassembled WGS sequence"/>
</dbReference>
<organism evidence="1 2">
    <name type="scientific">Serendipita vermifera MAFF 305830</name>
    <dbReference type="NCBI Taxonomy" id="933852"/>
    <lineage>
        <taxon>Eukaryota</taxon>
        <taxon>Fungi</taxon>
        <taxon>Dikarya</taxon>
        <taxon>Basidiomycota</taxon>
        <taxon>Agaricomycotina</taxon>
        <taxon>Agaricomycetes</taxon>
        <taxon>Sebacinales</taxon>
        <taxon>Serendipitaceae</taxon>
        <taxon>Serendipita</taxon>
    </lineage>
</organism>
<evidence type="ECO:0000313" key="2">
    <source>
        <dbReference type="Proteomes" id="UP000054097"/>
    </source>
</evidence>
<accession>A0A0C3ATR8</accession>
<name>A0A0C3ATR8_SERVB</name>
<dbReference type="HOGENOM" id="CLU_2905595_0_0_1"/>
<proteinExistence type="predicted"/>
<protein>
    <submittedName>
        <fullName evidence="1">Uncharacterized protein</fullName>
    </submittedName>
</protein>